<sequence length="506" mass="55901">MPLPMTFSQSLVNPLEQPIEQHSKKSWGSCCKKRHIVMAVVAFKVLLMSALGSMFPLAVIAMVKRPNNTVNSTDCPINTNVTVNDSGGNENGEFDWDELTQSYIFAVGGVGTLMSMLVGARLCELYGVKFVVGISMVITAVLTLLSPSAARLSVWLFIVINFTKGVFSVTQVCQKLDNLWQVTEVCQTLNYFWQVTQGCQTLNYFWQVTQGCQTLNYFWQVIKVCQTLNCFCMTCDSSLPNAEPILAAMILGTLIPMFTAGELMEKFGWPSVYYLSGLSVIPFMITWVFFVYDTPHHHPTISNEEKSYIIKNSQRDYGSSFISALPHLANLASNVLCSTLSHWLRMKGFISQITAYRIFNFFATVGTAVAMIVVAQLGCNAEATVSVLVVTMTLNGAYFGGSFMNLLDLGSNFSGSLSAYSGTLIGTMTIVAPLITGAIINTNQTRSSWGNVFYVSAAVSTIPFFIFYFLGSVEEQPWNVIHKEEDEEAIVEVGPEDETNAYDPEH</sequence>
<evidence type="ECO:0000256" key="4">
    <source>
        <dbReference type="ARBA" id="ARBA00023136"/>
    </source>
</evidence>
<dbReference type="InterPro" id="IPR050382">
    <property type="entry name" value="MFS_Na/Anion_cotransporter"/>
</dbReference>
<comment type="subcellular location">
    <subcellularLocation>
        <location evidence="1">Membrane</location>
        <topology evidence="1">Multi-pass membrane protein</topology>
    </subcellularLocation>
</comment>
<proteinExistence type="predicted"/>
<feature type="transmembrane region" description="Helical" evidence="5">
    <location>
        <begin position="383"/>
        <end position="407"/>
    </location>
</feature>
<dbReference type="PANTHER" id="PTHR11662:SF399">
    <property type="entry name" value="FI19708P1-RELATED"/>
    <property type="match status" value="1"/>
</dbReference>
<gene>
    <name evidence="6" type="ORF">TCEB3V08_LOCUS1887</name>
</gene>
<feature type="transmembrane region" description="Helical" evidence="5">
    <location>
        <begin position="103"/>
        <end position="123"/>
    </location>
</feature>
<organism evidence="6">
    <name type="scientific">Timema cristinae</name>
    <name type="common">Walking stick</name>
    <dbReference type="NCBI Taxonomy" id="61476"/>
    <lineage>
        <taxon>Eukaryota</taxon>
        <taxon>Metazoa</taxon>
        <taxon>Ecdysozoa</taxon>
        <taxon>Arthropoda</taxon>
        <taxon>Hexapoda</taxon>
        <taxon>Insecta</taxon>
        <taxon>Pterygota</taxon>
        <taxon>Neoptera</taxon>
        <taxon>Polyneoptera</taxon>
        <taxon>Phasmatodea</taxon>
        <taxon>Timematodea</taxon>
        <taxon>Timematoidea</taxon>
        <taxon>Timematidae</taxon>
        <taxon>Timema</taxon>
    </lineage>
</organism>
<dbReference type="Gene3D" id="1.20.1250.20">
    <property type="entry name" value="MFS general substrate transporter like domains"/>
    <property type="match status" value="2"/>
</dbReference>
<accession>A0A7R9CCI0</accession>
<dbReference type="GO" id="GO:0016020">
    <property type="term" value="C:membrane"/>
    <property type="evidence" value="ECO:0007669"/>
    <property type="project" value="UniProtKB-SubCell"/>
</dbReference>
<feature type="transmembrane region" description="Helical" evidence="5">
    <location>
        <begin position="36"/>
        <end position="63"/>
    </location>
</feature>
<dbReference type="AlphaFoldDB" id="A0A7R9CCI0"/>
<feature type="transmembrane region" description="Helical" evidence="5">
    <location>
        <begin position="245"/>
        <end position="264"/>
    </location>
</feature>
<feature type="transmembrane region" description="Helical" evidence="5">
    <location>
        <begin position="356"/>
        <end position="377"/>
    </location>
</feature>
<keyword evidence="3 5" id="KW-1133">Transmembrane helix</keyword>
<name>A0A7R9CCI0_TIMCR</name>
<dbReference type="SUPFAM" id="SSF103473">
    <property type="entry name" value="MFS general substrate transporter"/>
    <property type="match status" value="2"/>
</dbReference>
<dbReference type="GO" id="GO:0022857">
    <property type="term" value="F:transmembrane transporter activity"/>
    <property type="evidence" value="ECO:0007669"/>
    <property type="project" value="TreeGrafter"/>
</dbReference>
<dbReference type="EMBL" id="OC316833">
    <property type="protein sequence ID" value="CAD7393935.1"/>
    <property type="molecule type" value="Genomic_DNA"/>
</dbReference>
<evidence type="ECO:0000256" key="1">
    <source>
        <dbReference type="ARBA" id="ARBA00004141"/>
    </source>
</evidence>
<evidence type="ECO:0000256" key="5">
    <source>
        <dbReference type="SAM" id="Phobius"/>
    </source>
</evidence>
<keyword evidence="4 5" id="KW-0472">Membrane</keyword>
<feature type="transmembrane region" description="Helical" evidence="5">
    <location>
        <begin position="271"/>
        <end position="292"/>
    </location>
</feature>
<protein>
    <submittedName>
        <fullName evidence="6">Uncharacterized protein</fullName>
    </submittedName>
</protein>
<feature type="transmembrane region" description="Helical" evidence="5">
    <location>
        <begin position="130"/>
        <end position="158"/>
    </location>
</feature>
<dbReference type="InterPro" id="IPR036259">
    <property type="entry name" value="MFS_trans_sf"/>
</dbReference>
<evidence type="ECO:0000256" key="3">
    <source>
        <dbReference type="ARBA" id="ARBA00022989"/>
    </source>
</evidence>
<feature type="transmembrane region" description="Helical" evidence="5">
    <location>
        <begin position="419"/>
        <end position="440"/>
    </location>
</feature>
<evidence type="ECO:0000256" key="2">
    <source>
        <dbReference type="ARBA" id="ARBA00022692"/>
    </source>
</evidence>
<dbReference type="PANTHER" id="PTHR11662">
    <property type="entry name" value="SOLUTE CARRIER FAMILY 17"/>
    <property type="match status" value="1"/>
</dbReference>
<keyword evidence="2 5" id="KW-0812">Transmembrane</keyword>
<reference evidence="6" key="1">
    <citation type="submission" date="2020-11" db="EMBL/GenBank/DDBJ databases">
        <authorList>
            <person name="Tran Van P."/>
        </authorList>
    </citation>
    <scope>NUCLEOTIDE SEQUENCE</scope>
</reference>
<feature type="transmembrane region" description="Helical" evidence="5">
    <location>
        <begin position="452"/>
        <end position="470"/>
    </location>
</feature>
<dbReference type="GO" id="GO:0006820">
    <property type="term" value="P:monoatomic anion transport"/>
    <property type="evidence" value="ECO:0007669"/>
    <property type="project" value="TreeGrafter"/>
</dbReference>
<evidence type="ECO:0000313" key="6">
    <source>
        <dbReference type="EMBL" id="CAD7393935.1"/>
    </source>
</evidence>